<dbReference type="AlphaFoldDB" id="H3BZM6"/>
<keyword evidence="6" id="KW-1133">Transmembrane helix</keyword>
<proteinExistence type="predicted"/>
<dbReference type="GO" id="GO:0016020">
    <property type="term" value="C:membrane"/>
    <property type="evidence" value="ECO:0007669"/>
    <property type="project" value="UniProtKB-SubCell"/>
</dbReference>
<dbReference type="GO" id="GO:0008270">
    <property type="term" value="F:zinc ion binding"/>
    <property type="evidence" value="ECO:0007669"/>
    <property type="project" value="UniProtKB-KW"/>
</dbReference>
<keyword evidence="3" id="KW-0479">Metal-binding</keyword>
<evidence type="ECO:0000256" key="6">
    <source>
        <dbReference type="ARBA" id="ARBA00022989"/>
    </source>
</evidence>
<dbReference type="InParanoid" id="H3BZM6"/>
<dbReference type="GO" id="GO:0051205">
    <property type="term" value="P:protein insertion into membrane"/>
    <property type="evidence" value="ECO:0007669"/>
    <property type="project" value="TreeGrafter"/>
</dbReference>
<evidence type="ECO:0000313" key="10">
    <source>
        <dbReference type="Proteomes" id="UP000007303"/>
    </source>
</evidence>
<reference evidence="10" key="1">
    <citation type="journal article" date="2004" name="Nature">
        <title>Genome duplication in the teleost fish Tetraodon nigroviridis reveals the early vertebrate proto-karyotype.</title>
        <authorList>
            <person name="Jaillon O."/>
            <person name="Aury J.-M."/>
            <person name="Brunet F."/>
            <person name="Petit J.-L."/>
            <person name="Stange-Thomann N."/>
            <person name="Mauceli E."/>
            <person name="Bouneau L."/>
            <person name="Fischer C."/>
            <person name="Ozouf-Costaz C."/>
            <person name="Bernot A."/>
            <person name="Nicaud S."/>
            <person name="Jaffe D."/>
            <person name="Fisher S."/>
            <person name="Lutfalla G."/>
            <person name="Dossat C."/>
            <person name="Segurens B."/>
            <person name="Dasilva C."/>
            <person name="Salanoubat M."/>
            <person name="Levy M."/>
            <person name="Boudet N."/>
            <person name="Castellano S."/>
            <person name="Anthouard V."/>
            <person name="Jubin C."/>
            <person name="Castelli V."/>
            <person name="Katinka M."/>
            <person name="Vacherie B."/>
            <person name="Biemont C."/>
            <person name="Skalli Z."/>
            <person name="Cattolico L."/>
            <person name="Poulain J."/>
            <person name="De Berardinis V."/>
            <person name="Cruaud C."/>
            <person name="Duprat S."/>
            <person name="Brottier P."/>
            <person name="Coutanceau J.-P."/>
            <person name="Gouzy J."/>
            <person name="Parra G."/>
            <person name="Lardier G."/>
            <person name="Chapple C."/>
            <person name="McKernan K.J."/>
            <person name="McEwan P."/>
            <person name="Bosak S."/>
            <person name="Kellis M."/>
            <person name="Volff J.-N."/>
            <person name="Guigo R."/>
            <person name="Zody M.C."/>
            <person name="Mesirov J."/>
            <person name="Lindblad-Toh K."/>
            <person name="Birren B."/>
            <person name="Nusbaum C."/>
            <person name="Kahn D."/>
            <person name="Robinson-Rechavi M."/>
            <person name="Laudet V."/>
            <person name="Schachter V."/>
            <person name="Quetier F."/>
            <person name="Saurin W."/>
            <person name="Scarpelli C."/>
            <person name="Wincker P."/>
            <person name="Lander E.S."/>
            <person name="Weissenbach J."/>
            <person name="Roest Crollius H."/>
        </authorList>
    </citation>
    <scope>NUCLEOTIDE SEQUENCE [LARGE SCALE GENOMIC DNA]</scope>
</reference>
<dbReference type="PANTHER" id="PTHR14402:SF20">
    <property type="entry name" value="RECEPTOR-TRANSPORTING PROTEIN 2"/>
    <property type="match status" value="1"/>
</dbReference>
<keyword evidence="7" id="KW-0472">Membrane</keyword>
<keyword evidence="2" id="KW-0812">Transmembrane</keyword>
<evidence type="ECO:0000256" key="4">
    <source>
        <dbReference type="ARBA" id="ARBA00022771"/>
    </source>
</evidence>
<name>H3BZM6_TETNG</name>
<dbReference type="InterPro" id="IPR026096">
    <property type="entry name" value="R-trans_p"/>
</dbReference>
<dbReference type="GeneTree" id="ENSGT00940000164175"/>
<dbReference type="InterPro" id="IPR027377">
    <property type="entry name" value="ZAR1/RTP1-5-like_Znf-3CxxC"/>
</dbReference>
<evidence type="ECO:0000313" key="9">
    <source>
        <dbReference type="Ensembl" id="ENSTNIP00000001442.1"/>
    </source>
</evidence>
<organism evidence="9 10">
    <name type="scientific">Tetraodon nigroviridis</name>
    <name type="common">Spotted green pufferfish</name>
    <name type="synonym">Chelonodon nigroviridis</name>
    <dbReference type="NCBI Taxonomy" id="99883"/>
    <lineage>
        <taxon>Eukaryota</taxon>
        <taxon>Metazoa</taxon>
        <taxon>Chordata</taxon>
        <taxon>Craniata</taxon>
        <taxon>Vertebrata</taxon>
        <taxon>Euteleostomi</taxon>
        <taxon>Actinopterygii</taxon>
        <taxon>Neopterygii</taxon>
        <taxon>Teleostei</taxon>
        <taxon>Neoteleostei</taxon>
        <taxon>Acanthomorphata</taxon>
        <taxon>Eupercaria</taxon>
        <taxon>Tetraodontiformes</taxon>
        <taxon>Tetradontoidea</taxon>
        <taxon>Tetraodontidae</taxon>
        <taxon>Tetraodon</taxon>
    </lineage>
</organism>
<accession>H3BZM6</accession>
<evidence type="ECO:0000256" key="2">
    <source>
        <dbReference type="ARBA" id="ARBA00022692"/>
    </source>
</evidence>
<keyword evidence="5" id="KW-0862">Zinc</keyword>
<protein>
    <recommendedName>
        <fullName evidence="8">3CxxC-type domain-containing protein</fullName>
    </recommendedName>
</protein>
<dbReference type="Pfam" id="PF13695">
    <property type="entry name" value="Zn_ribbon_3CxxC"/>
    <property type="match status" value="1"/>
</dbReference>
<evidence type="ECO:0000256" key="3">
    <source>
        <dbReference type="ARBA" id="ARBA00022723"/>
    </source>
</evidence>
<evidence type="ECO:0000256" key="1">
    <source>
        <dbReference type="ARBA" id="ARBA00004167"/>
    </source>
</evidence>
<reference evidence="9" key="3">
    <citation type="submission" date="2025-09" db="UniProtKB">
        <authorList>
            <consortium name="Ensembl"/>
        </authorList>
    </citation>
    <scope>IDENTIFICATION</scope>
</reference>
<comment type="subcellular location">
    <subcellularLocation>
        <location evidence="1">Membrane</location>
        <topology evidence="1">Single-pass membrane protein</topology>
    </subcellularLocation>
</comment>
<evidence type="ECO:0000259" key="8">
    <source>
        <dbReference type="SMART" id="SM01328"/>
    </source>
</evidence>
<dbReference type="Ensembl" id="ENSTNIT00000002315.1">
    <property type="protein sequence ID" value="ENSTNIP00000001442.1"/>
    <property type="gene ID" value="ENSTNIG00000001242.1"/>
</dbReference>
<keyword evidence="4" id="KW-0863">Zinc-finger</keyword>
<dbReference type="Proteomes" id="UP000007303">
    <property type="component" value="Unassembled WGS sequence"/>
</dbReference>
<dbReference type="PANTHER" id="PTHR14402">
    <property type="entry name" value="RECEPTOR TRANSPORTING PROTEIN"/>
    <property type="match status" value="1"/>
</dbReference>
<reference evidence="9" key="2">
    <citation type="submission" date="2025-08" db="UniProtKB">
        <authorList>
            <consortium name="Ensembl"/>
        </authorList>
    </citation>
    <scope>IDENTIFICATION</scope>
</reference>
<evidence type="ECO:0000256" key="5">
    <source>
        <dbReference type="ARBA" id="ARBA00022833"/>
    </source>
</evidence>
<dbReference type="GO" id="GO:0031849">
    <property type="term" value="F:olfactory receptor binding"/>
    <property type="evidence" value="ECO:0007669"/>
    <property type="project" value="TreeGrafter"/>
</dbReference>
<dbReference type="GO" id="GO:0006612">
    <property type="term" value="P:protein targeting to membrane"/>
    <property type="evidence" value="ECO:0007669"/>
    <property type="project" value="TreeGrafter"/>
</dbReference>
<sequence length="165" mass="18972">LGLGLWSDVFDMLLDEYAELDYGDSWRLNFNYSLTDRLDQGGRRRGWKIFCHRGPGSFQCGSCRKTWPSARVVVVFHYRLRGGRGTVIMRPFKQSCRRCPDTFQFPGFSEDAVREALLKLFSKIRKNIYNDDDGDGAPPDNHGRVWTKPHETLLCEACSNGICKQ</sequence>
<dbReference type="SMART" id="SM01328">
    <property type="entry name" value="zf-3CxxC"/>
    <property type="match status" value="1"/>
</dbReference>
<feature type="domain" description="3CxxC-type" evidence="8">
    <location>
        <begin position="53"/>
        <end position="161"/>
    </location>
</feature>
<keyword evidence="10" id="KW-1185">Reference proteome</keyword>
<evidence type="ECO:0000256" key="7">
    <source>
        <dbReference type="ARBA" id="ARBA00023136"/>
    </source>
</evidence>